<sequence>MSAFIVLLGVSLLIISSIEDINGRRVSSWLVVLLLGVSFVSALTAKRVDGSDWHWQQLLLVVFWFLLLLPGFLLRVMGAADIKIILILALISPFTLLLHALVLAFGGVVLWWLIKDRDRREYPFIPFLTLGFGVSLWMHGVVA</sequence>
<evidence type="ECO:0000259" key="2">
    <source>
        <dbReference type="Pfam" id="PF01478"/>
    </source>
</evidence>
<evidence type="ECO:0000313" key="3">
    <source>
        <dbReference type="EMBL" id="PSJ48140.1"/>
    </source>
</evidence>
<keyword evidence="4" id="KW-1185">Reference proteome</keyword>
<protein>
    <recommendedName>
        <fullName evidence="2">Prepilin type IV endopeptidase peptidase domain-containing protein</fullName>
    </recommendedName>
</protein>
<feature type="domain" description="Prepilin type IV endopeptidase peptidase" evidence="2">
    <location>
        <begin position="8"/>
        <end position="107"/>
    </location>
</feature>
<feature type="transmembrane region" description="Helical" evidence="1">
    <location>
        <begin position="84"/>
        <end position="112"/>
    </location>
</feature>
<comment type="caution">
    <text evidence="3">The sequence shown here is derived from an EMBL/GenBank/DDBJ whole genome shotgun (WGS) entry which is preliminary data.</text>
</comment>
<dbReference type="EMBL" id="PXYG01000001">
    <property type="protein sequence ID" value="PSJ48140.1"/>
    <property type="molecule type" value="Genomic_DNA"/>
</dbReference>
<accession>A0A2P7RD89</accession>
<keyword evidence="1" id="KW-1133">Transmembrane helix</keyword>
<keyword evidence="1" id="KW-0472">Membrane</keyword>
<name>A0A2P7RD89_9GAMM</name>
<dbReference type="InterPro" id="IPR000045">
    <property type="entry name" value="Prepilin_IV_endopep_pep"/>
</dbReference>
<gene>
    <name evidence="3" type="ORF">C7H85_04980</name>
</gene>
<organism evidence="3 4">
    <name type="scientific">Zobellella endophytica</name>
    <dbReference type="NCBI Taxonomy" id="2116700"/>
    <lineage>
        <taxon>Bacteria</taxon>
        <taxon>Pseudomonadati</taxon>
        <taxon>Pseudomonadota</taxon>
        <taxon>Gammaproteobacteria</taxon>
        <taxon>Aeromonadales</taxon>
        <taxon>Aeromonadaceae</taxon>
        <taxon>Zobellella</taxon>
    </lineage>
</organism>
<dbReference type="Proteomes" id="UP000240243">
    <property type="component" value="Unassembled WGS sequence"/>
</dbReference>
<feature type="transmembrane region" description="Helical" evidence="1">
    <location>
        <begin position="27"/>
        <end position="45"/>
    </location>
</feature>
<dbReference type="AlphaFoldDB" id="A0A2P7RD89"/>
<feature type="transmembrane region" description="Helical" evidence="1">
    <location>
        <begin position="124"/>
        <end position="142"/>
    </location>
</feature>
<dbReference type="RefSeq" id="WP_106728552.1">
    <property type="nucleotide sequence ID" value="NZ_PXYG01000001.1"/>
</dbReference>
<reference evidence="3 4" key="1">
    <citation type="submission" date="2018-03" db="EMBL/GenBank/DDBJ databases">
        <title>The draft genome of Zobellella sp. 59N8.</title>
        <authorList>
            <person name="Liu L."/>
            <person name="Li L."/>
            <person name="Zhang X."/>
            <person name="Liang L."/>
            <person name="Wang T."/>
        </authorList>
    </citation>
    <scope>NUCLEOTIDE SEQUENCE [LARGE SCALE GENOMIC DNA]</scope>
    <source>
        <strain evidence="3 4">59N8</strain>
    </source>
</reference>
<dbReference type="OrthoDB" id="9789291at2"/>
<dbReference type="Gene3D" id="1.20.120.1220">
    <property type="match status" value="1"/>
</dbReference>
<dbReference type="GO" id="GO:0004190">
    <property type="term" value="F:aspartic-type endopeptidase activity"/>
    <property type="evidence" value="ECO:0007669"/>
    <property type="project" value="InterPro"/>
</dbReference>
<feature type="transmembrane region" description="Helical" evidence="1">
    <location>
        <begin position="57"/>
        <end position="78"/>
    </location>
</feature>
<evidence type="ECO:0000313" key="4">
    <source>
        <dbReference type="Proteomes" id="UP000240243"/>
    </source>
</evidence>
<evidence type="ECO:0000256" key="1">
    <source>
        <dbReference type="SAM" id="Phobius"/>
    </source>
</evidence>
<keyword evidence="1" id="KW-0812">Transmembrane</keyword>
<proteinExistence type="predicted"/>
<dbReference type="GO" id="GO:0016020">
    <property type="term" value="C:membrane"/>
    <property type="evidence" value="ECO:0007669"/>
    <property type="project" value="InterPro"/>
</dbReference>
<dbReference type="Pfam" id="PF01478">
    <property type="entry name" value="Peptidase_A24"/>
    <property type="match status" value="1"/>
</dbReference>